<accession>A0A2V1IU24</accession>
<dbReference type="Proteomes" id="UP000244925">
    <property type="component" value="Unassembled WGS sequence"/>
</dbReference>
<reference evidence="2" key="1">
    <citation type="submission" date="2018-02" db="EMBL/GenBank/DDBJ databases">
        <authorList>
            <person name="Clavel T."/>
            <person name="Strowig T."/>
        </authorList>
    </citation>
    <scope>NUCLEOTIDE SEQUENCE [LARGE SCALE GENOMIC DNA]</scope>
    <source>
        <strain evidence="2">DSM 100764</strain>
    </source>
</reference>
<dbReference type="AlphaFoldDB" id="A0A2V1IU24"/>
<sequence length="83" mass="9896">MEKRKHHESTIERVRMVRAITEQHYEGGNQARCYKAVWRQHIFPKFKICYRTYLNYLGIPTPPPVQQPQQLTLWDALNESPAT</sequence>
<evidence type="ECO:0000313" key="1">
    <source>
        <dbReference type="EMBL" id="PWB08346.1"/>
    </source>
</evidence>
<dbReference type="EMBL" id="PUBV01000006">
    <property type="protein sequence ID" value="PWB08346.1"/>
    <property type="molecule type" value="Genomic_DNA"/>
</dbReference>
<comment type="caution">
    <text evidence="1">The sequence shown here is derived from an EMBL/GenBank/DDBJ whole genome shotgun (WGS) entry which is preliminary data.</text>
</comment>
<keyword evidence="2" id="KW-1185">Reference proteome</keyword>
<name>A0A2V1IU24_9BACT</name>
<protein>
    <submittedName>
        <fullName evidence="1">Uncharacterized protein</fullName>
    </submittedName>
</protein>
<proteinExistence type="predicted"/>
<dbReference type="RefSeq" id="WP_107035451.1">
    <property type="nucleotide sequence ID" value="NZ_PUBV01000006.1"/>
</dbReference>
<evidence type="ECO:0000313" key="2">
    <source>
        <dbReference type="Proteomes" id="UP000244925"/>
    </source>
</evidence>
<gene>
    <name evidence="1" type="ORF">C5O25_04025</name>
</gene>
<organism evidence="1 2">
    <name type="scientific">Paramuribaculum intestinale</name>
    <dbReference type="NCBI Taxonomy" id="2094151"/>
    <lineage>
        <taxon>Bacteria</taxon>
        <taxon>Pseudomonadati</taxon>
        <taxon>Bacteroidota</taxon>
        <taxon>Bacteroidia</taxon>
        <taxon>Bacteroidales</taxon>
        <taxon>Muribaculaceae</taxon>
        <taxon>Paramuribaculum</taxon>
    </lineage>
</organism>